<evidence type="ECO:0000313" key="2">
    <source>
        <dbReference type="Proteomes" id="UP000828390"/>
    </source>
</evidence>
<keyword evidence="2" id="KW-1185">Reference proteome</keyword>
<dbReference type="AlphaFoldDB" id="A0A9D4H125"/>
<proteinExistence type="predicted"/>
<protein>
    <submittedName>
        <fullName evidence="1">Uncharacterized protein</fullName>
    </submittedName>
</protein>
<reference evidence="1" key="2">
    <citation type="submission" date="2020-11" db="EMBL/GenBank/DDBJ databases">
        <authorList>
            <person name="McCartney M.A."/>
            <person name="Auch B."/>
            <person name="Kono T."/>
            <person name="Mallez S."/>
            <person name="Becker A."/>
            <person name="Gohl D.M."/>
            <person name="Silverstein K.A.T."/>
            <person name="Koren S."/>
            <person name="Bechman K.B."/>
            <person name="Herman A."/>
            <person name="Abrahante J.E."/>
            <person name="Garbe J."/>
        </authorList>
    </citation>
    <scope>NUCLEOTIDE SEQUENCE</scope>
    <source>
        <strain evidence="1">Duluth1</strain>
        <tissue evidence="1">Whole animal</tissue>
    </source>
</reference>
<sequence length="64" mass="6765">MSAFSLADYIDSNYLAGSSALILQTDGNLLNFLSLVVPLGVSPSCLPFPTGAVAHDIDLHVLCW</sequence>
<dbReference type="EMBL" id="JAIWYP010000005">
    <property type="protein sequence ID" value="KAH3826482.1"/>
    <property type="molecule type" value="Genomic_DNA"/>
</dbReference>
<accession>A0A9D4H125</accession>
<evidence type="ECO:0000313" key="1">
    <source>
        <dbReference type="EMBL" id="KAH3826482.1"/>
    </source>
</evidence>
<comment type="caution">
    <text evidence="1">The sequence shown here is derived from an EMBL/GenBank/DDBJ whole genome shotgun (WGS) entry which is preliminary data.</text>
</comment>
<gene>
    <name evidence="1" type="ORF">DPMN_128388</name>
</gene>
<reference evidence="1" key="1">
    <citation type="journal article" date="2019" name="bioRxiv">
        <title>The Genome of the Zebra Mussel, Dreissena polymorpha: A Resource for Invasive Species Research.</title>
        <authorList>
            <person name="McCartney M.A."/>
            <person name="Auch B."/>
            <person name="Kono T."/>
            <person name="Mallez S."/>
            <person name="Zhang Y."/>
            <person name="Obille A."/>
            <person name="Becker A."/>
            <person name="Abrahante J.E."/>
            <person name="Garbe J."/>
            <person name="Badalamenti J.P."/>
            <person name="Herman A."/>
            <person name="Mangelson H."/>
            <person name="Liachko I."/>
            <person name="Sullivan S."/>
            <person name="Sone E.D."/>
            <person name="Koren S."/>
            <person name="Silverstein K.A.T."/>
            <person name="Beckman K.B."/>
            <person name="Gohl D.M."/>
        </authorList>
    </citation>
    <scope>NUCLEOTIDE SEQUENCE</scope>
    <source>
        <strain evidence="1">Duluth1</strain>
        <tissue evidence="1">Whole animal</tissue>
    </source>
</reference>
<name>A0A9D4H125_DREPO</name>
<organism evidence="1 2">
    <name type="scientific">Dreissena polymorpha</name>
    <name type="common">Zebra mussel</name>
    <name type="synonym">Mytilus polymorpha</name>
    <dbReference type="NCBI Taxonomy" id="45954"/>
    <lineage>
        <taxon>Eukaryota</taxon>
        <taxon>Metazoa</taxon>
        <taxon>Spiralia</taxon>
        <taxon>Lophotrochozoa</taxon>
        <taxon>Mollusca</taxon>
        <taxon>Bivalvia</taxon>
        <taxon>Autobranchia</taxon>
        <taxon>Heteroconchia</taxon>
        <taxon>Euheterodonta</taxon>
        <taxon>Imparidentia</taxon>
        <taxon>Neoheterodontei</taxon>
        <taxon>Myida</taxon>
        <taxon>Dreissenoidea</taxon>
        <taxon>Dreissenidae</taxon>
        <taxon>Dreissena</taxon>
    </lineage>
</organism>
<dbReference type="Proteomes" id="UP000828390">
    <property type="component" value="Unassembled WGS sequence"/>
</dbReference>